<dbReference type="EMBL" id="MHCC01000027">
    <property type="protein sequence ID" value="OGY12531.1"/>
    <property type="molecule type" value="Genomic_DNA"/>
</dbReference>
<evidence type="ECO:0000313" key="1">
    <source>
        <dbReference type="EMBL" id="OGY12531.1"/>
    </source>
</evidence>
<organism evidence="1 2">
    <name type="scientific">Candidatus Blackburnbacteria bacterium RIFCSPLOWO2_01_FULL_40_20</name>
    <dbReference type="NCBI Taxonomy" id="1797519"/>
    <lineage>
        <taxon>Bacteria</taxon>
        <taxon>Candidatus Blackburniibacteriota</taxon>
    </lineage>
</organism>
<comment type="caution">
    <text evidence="1">The sequence shown here is derived from an EMBL/GenBank/DDBJ whole genome shotgun (WGS) entry which is preliminary data.</text>
</comment>
<reference evidence="1 2" key="1">
    <citation type="journal article" date="2016" name="Nat. Commun.">
        <title>Thousands of microbial genomes shed light on interconnected biogeochemical processes in an aquifer system.</title>
        <authorList>
            <person name="Anantharaman K."/>
            <person name="Brown C.T."/>
            <person name="Hug L.A."/>
            <person name="Sharon I."/>
            <person name="Castelle C.J."/>
            <person name="Probst A.J."/>
            <person name="Thomas B.C."/>
            <person name="Singh A."/>
            <person name="Wilkins M.J."/>
            <person name="Karaoz U."/>
            <person name="Brodie E.L."/>
            <person name="Williams K.H."/>
            <person name="Hubbard S.S."/>
            <person name="Banfield J.F."/>
        </authorList>
    </citation>
    <scope>NUCLEOTIDE SEQUENCE [LARGE SCALE GENOMIC DNA]</scope>
</reference>
<accession>A0A1G1VB58</accession>
<name>A0A1G1VB58_9BACT</name>
<protein>
    <submittedName>
        <fullName evidence="1">Uncharacterized protein</fullName>
    </submittedName>
</protein>
<dbReference type="Proteomes" id="UP000178659">
    <property type="component" value="Unassembled WGS sequence"/>
</dbReference>
<proteinExistence type="predicted"/>
<gene>
    <name evidence="1" type="ORF">A3A77_00990</name>
</gene>
<evidence type="ECO:0000313" key="2">
    <source>
        <dbReference type="Proteomes" id="UP000178659"/>
    </source>
</evidence>
<dbReference type="AlphaFoldDB" id="A0A1G1VB58"/>
<sequence>MNSNDLTIIALYDSLMQTLRERGFSDQETEELFIQFTAQAEMEVVEEIIQNMTHDQLSILDQIPESTSADQIAQRLGLESNTVGQLRAKRTALLVQEVISAITQPL</sequence>